<dbReference type="PANTHER" id="PTHR30595:SF6">
    <property type="entry name" value="SCHLAFEN ALBA-2 DOMAIN-CONTAINING PROTEIN"/>
    <property type="match status" value="1"/>
</dbReference>
<evidence type="ECO:0000313" key="3">
    <source>
        <dbReference type="Proteomes" id="UP001600107"/>
    </source>
</evidence>
<dbReference type="EMBL" id="JBHZPY010000010">
    <property type="protein sequence ID" value="MFE3871920.1"/>
    <property type="molecule type" value="Genomic_DNA"/>
</dbReference>
<proteinExistence type="predicted"/>
<comment type="caution">
    <text evidence="2">The sequence shown here is derived from an EMBL/GenBank/DDBJ whole genome shotgun (WGS) entry which is preliminary data.</text>
</comment>
<sequence length="615" mass="71145">MKSEFIEDTLAKIKQSIQSDVFIDVEKSKVELKDLSTKGDWKSLLETICAFLNTDGGIVICGVRERNKKYSLTNFNRNNESNLIDLQSKFFYDDADKFIDLSDHIYFDYETFLDGEIAVIAVYPLSDEEKFLRYDTVYYERKLTQDKVIPASKILQQKEYKIEIEYAKELAKVADATIEDLSLDKINYYINLLNKEIRNETLKPSHEQAKSFLSKQHFIKEEAVTTLGMLVCGDDPFHFLSSRVEVNCYYDTSDDIGKDKKLFRSDVINLMEDTFRYIWGHIKINRTIREGGKSEPEYPEKLLRETINNALAHRDYTIDNFVTVNVEPNQYIEIKNPGSFKEKIKLVHTETDIVIRRLIPSIPESKNPKLASVLKVFDKIESQGRGMASLVNAALDNVIDLPTYEIKEGNISLKINTGKLVDETIETWLEGFGVYIITKLKSELTFEHKAVLAYFYKSELANRQRLFSVLLTESNNHFIVIDALKKAGLIVEHPSTTEENPVYVLDRVLIKTDFTDEFIQLLGNEYIHYDVAAKQILNIIYLYSKHNRKALKAAEITPEVYRRLHGKEIVGKIYETLGRKVRNLCNKFEKEGVLTKGAKNDYSFNFDYKSENTLF</sequence>
<dbReference type="InterPro" id="IPR038475">
    <property type="entry name" value="RecG_C_sf"/>
</dbReference>
<dbReference type="Proteomes" id="UP001600107">
    <property type="component" value="Unassembled WGS sequence"/>
</dbReference>
<dbReference type="InterPro" id="IPR038461">
    <property type="entry name" value="Schlafen_AlbA_2_dom_sf"/>
</dbReference>
<reference evidence="2 3" key="1">
    <citation type="submission" date="2024-06" db="EMBL/GenBank/DDBJ databases">
        <title>Flavobacterium spp. isolated from glacier.</title>
        <authorList>
            <person name="Han D."/>
        </authorList>
    </citation>
    <scope>NUCLEOTIDE SEQUENCE [LARGE SCALE GENOMIC DNA]</scope>
    <source>
        <strain evidence="2 3">ZS1P70</strain>
    </source>
</reference>
<gene>
    <name evidence="2" type="ORF">ACFX5F_11885</name>
</gene>
<dbReference type="Gene3D" id="3.30.950.30">
    <property type="entry name" value="Schlafen, AAA domain"/>
    <property type="match status" value="1"/>
</dbReference>
<keyword evidence="3" id="KW-1185">Reference proteome</keyword>
<dbReference type="Pfam" id="PF04326">
    <property type="entry name" value="SLFN_AlbA_2"/>
    <property type="match status" value="1"/>
</dbReference>
<evidence type="ECO:0000313" key="2">
    <source>
        <dbReference type="EMBL" id="MFE3871920.1"/>
    </source>
</evidence>
<organism evidence="2 3">
    <name type="scientific">Flavobacterium zhoui</name>
    <dbReference type="NCBI Taxonomy" id="3230414"/>
    <lineage>
        <taxon>Bacteria</taxon>
        <taxon>Pseudomonadati</taxon>
        <taxon>Bacteroidota</taxon>
        <taxon>Flavobacteriia</taxon>
        <taxon>Flavobacteriales</taxon>
        <taxon>Flavobacteriaceae</taxon>
        <taxon>Flavobacterium</taxon>
    </lineage>
</organism>
<dbReference type="InterPro" id="IPR007421">
    <property type="entry name" value="Schlafen_AlbA_2_dom"/>
</dbReference>
<feature type="domain" description="Schlafen AlbA-2" evidence="1">
    <location>
        <begin position="26"/>
        <end position="147"/>
    </location>
</feature>
<dbReference type="PANTHER" id="PTHR30595">
    <property type="entry name" value="GLPR-RELATED TRANSCRIPTIONAL REPRESSOR"/>
    <property type="match status" value="1"/>
</dbReference>
<name>A0ABW6I837_9FLAO</name>
<dbReference type="Gene3D" id="3.30.565.60">
    <property type="match status" value="1"/>
</dbReference>
<evidence type="ECO:0000259" key="1">
    <source>
        <dbReference type="Pfam" id="PF04326"/>
    </source>
</evidence>
<protein>
    <submittedName>
        <fullName evidence="2">Helix-turn-helix domain-containing protein</fullName>
    </submittedName>
</protein>
<accession>A0ABW6I837</accession>
<dbReference type="RefSeq" id="WP_379852250.1">
    <property type="nucleotide sequence ID" value="NZ_JBHZPY010000010.1"/>
</dbReference>